<gene>
    <name evidence="2" type="ORF">DCAF_LOCUS27661</name>
</gene>
<dbReference type="InterPro" id="IPR006595">
    <property type="entry name" value="CTLH_C"/>
</dbReference>
<keyword evidence="3" id="KW-1185">Reference proteome</keyword>
<evidence type="ECO:0000259" key="1">
    <source>
        <dbReference type="PROSITE" id="PS50897"/>
    </source>
</evidence>
<dbReference type="EMBL" id="CAWUPB010001199">
    <property type="protein sequence ID" value="CAK7357374.1"/>
    <property type="molecule type" value="Genomic_DNA"/>
</dbReference>
<dbReference type="GO" id="GO:0000398">
    <property type="term" value="P:mRNA splicing, via spliceosome"/>
    <property type="evidence" value="ECO:0007669"/>
    <property type="project" value="InterPro"/>
</dbReference>
<protein>
    <recommendedName>
        <fullName evidence="1">CTLH domain-containing protein</fullName>
    </recommendedName>
</protein>
<comment type="caution">
    <text evidence="2">The sequence shown here is derived from an EMBL/GenBank/DDBJ whole genome shotgun (WGS) entry which is preliminary data.</text>
</comment>
<reference evidence="2 3" key="1">
    <citation type="submission" date="2024-01" db="EMBL/GenBank/DDBJ databases">
        <authorList>
            <person name="Waweru B."/>
        </authorList>
    </citation>
    <scope>NUCLEOTIDE SEQUENCE [LARGE SCALE GENOMIC DNA]</scope>
</reference>
<evidence type="ECO:0000313" key="2">
    <source>
        <dbReference type="EMBL" id="CAK7357374.1"/>
    </source>
</evidence>
<evidence type="ECO:0000313" key="3">
    <source>
        <dbReference type="Proteomes" id="UP001314170"/>
    </source>
</evidence>
<dbReference type="Proteomes" id="UP001314170">
    <property type="component" value="Unassembled WGS sequence"/>
</dbReference>
<proteinExistence type="predicted"/>
<accession>A0AAV1SXN0</accession>
<sequence>MTLEIEARDIETFVADINGGRWDTILPQVAQLKLPRNKLEDLYEQIVLEMIELRELDTARAILRQTQAMGVMKQEQPERYLRLEHLLVRTYFDPNEVFVTTLFDLILARNMGFECKAYQDSTKEKRRAQIAQGFFPIFVLLMVVAYNCEDSGRYLGLESLAAEVTVVPPSRLMALIGQALKWQQYQGLLPPGTQFDLFRGTAAMKQDIDDMYPTTLSHTIKAGAFIQIYYMDPFE</sequence>
<dbReference type="PROSITE" id="PS50897">
    <property type="entry name" value="CTLH"/>
    <property type="match status" value="1"/>
</dbReference>
<name>A0AAV1SXN0_9ROSI</name>
<dbReference type="AlphaFoldDB" id="A0AAV1SXN0"/>
<dbReference type="PANTHER" id="PTHR22848">
    <property type="entry name" value="WD40 REPEAT PROTEIN"/>
    <property type="match status" value="1"/>
</dbReference>
<organism evidence="2 3">
    <name type="scientific">Dovyalis caffra</name>
    <dbReference type="NCBI Taxonomy" id="77055"/>
    <lineage>
        <taxon>Eukaryota</taxon>
        <taxon>Viridiplantae</taxon>
        <taxon>Streptophyta</taxon>
        <taxon>Embryophyta</taxon>
        <taxon>Tracheophyta</taxon>
        <taxon>Spermatophyta</taxon>
        <taxon>Magnoliopsida</taxon>
        <taxon>eudicotyledons</taxon>
        <taxon>Gunneridae</taxon>
        <taxon>Pentapetalae</taxon>
        <taxon>rosids</taxon>
        <taxon>fabids</taxon>
        <taxon>Malpighiales</taxon>
        <taxon>Salicaceae</taxon>
        <taxon>Flacourtieae</taxon>
        <taxon>Dovyalis</taxon>
    </lineage>
</organism>
<dbReference type="InterPro" id="IPR045184">
    <property type="entry name" value="SMU1"/>
</dbReference>
<feature type="domain" description="CTLH" evidence="1">
    <location>
        <begin position="6"/>
        <end position="58"/>
    </location>
</feature>